<evidence type="ECO:0000256" key="1">
    <source>
        <dbReference type="SAM" id="MobiDB-lite"/>
    </source>
</evidence>
<sequence>MTTPCKRLSDTSKRSPETVPTSITSNPYCVNDAVFANLAYPEQGQDRHPQACWMLGTVIVTDGDYVLVMFSDNQTRWLPVCDVVYARHFQTLEEEPKDTPFDGLGVEIYVSDAVGQAPSQAPDPDPHNDINAEVSSGSDTPRVGSWLGRMWLRKRAASR</sequence>
<feature type="region of interest" description="Disordered" evidence="1">
    <location>
        <begin position="1"/>
        <end position="22"/>
    </location>
</feature>
<organism evidence="2 3">
    <name type="scientific">Rhizoctonia solani</name>
    <dbReference type="NCBI Taxonomy" id="456999"/>
    <lineage>
        <taxon>Eukaryota</taxon>
        <taxon>Fungi</taxon>
        <taxon>Dikarya</taxon>
        <taxon>Basidiomycota</taxon>
        <taxon>Agaricomycotina</taxon>
        <taxon>Agaricomycetes</taxon>
        <taxon>Cantharellales</taxon>
        <taxon>Ceratobasidiaceae</taxon>
        <taxon>Rhizoctonia</taxon>
    </lineage>
</organism>
<protein>
    <submittedName>
        <fullName evidence="2">Uncharacterized protein</fullName>
    </submittedName>
</protein>
<evidence type="ECO:0000313" key="3">
    <source>
        <dbReference type="Proteomes" id="UP000663827"/>
    </source>
</evidence>
<feature type="compositionally biased region" description="Basic and acidic residues" evidence="1">
    <location>
        <begin position="7"/>
        <end position="16"/>
    </location>
</feature>
<dbReference type="Proteomes" id="UP000663827">
    <property type="component" value="Unassembled WGS sequence"/>
</dbReference>
<accession>A0A8H3E518</accession>
<feature type="region of interest" description="Disordered" evidence="1">
    <location>
        <begin position="116"/>
        <end position="144"/>
    </location>
</feature>
<gene>
    <name evidence="2" type="ORF">RDB_LOCUS147587</name>
</gene>
<proteinExistence type="predicted"/>
<evidence type="ECO:0000313" key="2">
    <source>
        <dbReference type="EMBL" id="CAE7208252.1"/>
    </source>
</evidence>
<reference evidence="2" key="1">
    <citation type="submission" date="2021-01" db="EMBL/GenBank/DDBJ databases">
        <authorList>
            <person name="Kaushik A."/>
        </authorList>
    </citation>
    <scope>NUCLEOTIDE SEQUENCE</scope>
    <source>
        <strain evidence="2">AG5</strain>
    </source>
</reference>
<comment type="caution">
    <text evidence="2">The sequence shown here is derived from an EMBL/GenBank/DDBJ whole genome shotgun (WGS) entry which is preliminary data.</text>
</comment>
<name>A0A8H3E518_9AGAM</name>
<dbReference type="EMBL" id="CAJNJQ010004101">
    <property type="protein sequence ID" value="CAE7208252.1"/>
    <property type="molecule type" value="Genomic_DNA"/>
</dbReference>
<dbReference type="AlphaFoldDB" id="A0A8H3E518"/>